<dbReference type="EMBL" id="JBHMBH010000006">
    <property type="protein sequence ID" value="MFB9712703.1"/>
    <property type="molecule type" value="Genomic_DNA"/>
</dbReference>
<keyword evidence="1" id="KW-0813">Transport</keyword>
<evidence type="ECO:0000313" key="6">
    <source>
        <dbReference type="Proteomes" id="UP001589536"/>
    </source>
</evidence>
<evidence type="ECO:0000256" key="3">
    <source>
        <dbReference type="ARBA" id="ARBA00022840"/>
    </source>
</evidence>
<evidence type="ECO:0000256" key="1">
    <source>
        <dbReference type="ARBA" id="ARBA00022448"/>
    </source>
</evidence>
<keyword evidence="3 5" id="KW-0067">ATP-binding</keyword>
<dbReference type="Pfam" id="PF12399">
    <property type="entry name" value="BCA_ABC_TP_C"/>
    <property type="match status" value="1"/>
</dbReference>
<protein>
    <submittedName>
        <fullName evidence="5">ABC transporter ATP-binding protein</fullName>
    </submittedName>
</protein>
<dbReference type="InterPro" id="IPR003439">
    <property type="entry name" value="ABC_transporter-like_ATP-bd"/>
</dbReference>
<organism evidence="5 6">
    <name type="scientific">Arthrobacter methylotrophus</name>
    <dbReference type="NCBI Taxonomy" id="121291"/>
    <lineage>
        <taxon>Bacteria</taxon>
        <taxon>Bacillati</taxon>
        <taxon>Actinomycetota</taxon>
        <taxon>Actinomycetes</taxon>
        <taxon>Micrococcales</taxon>
        <taxon>Micrococcaceae</taxon>
        <taxon>Arthrobacter</taxon>
    </lineage>
</organism>
<keyword evidence="2" id="KW-0547">Nucleotide-binding</keyword>
<dbReference type="PANTHER" id="PTHR45772">
    <property type="entry name" value="CONSERVED COMPONENT OF ABC TRANSPORTER FOR NATURAL AMINO ACIDS-RELATED"/>
    <property type="match status" value="1"/>
</dbReference>
<dbReference type="PANTHER" id="PTHR45772:SF1">
    <property type="entry name" value="ABC TRANSPORTER ATP-BINDING PROTEIN"/>
    <property type="match status" value="1"/>
</dbReference>
<comment type="caution">
    <text evidence="5">The sequence shown here is derived from an EMBL/GenBank/DDBJ whole genome shotgun (WGS) entry which is preliminary data.</text>
</comment>
<dbReference type="InterPro" id="IPR032823">
    <property type="entry name" value="BCA_ABC_TP_C"/>
</dbReference>
<evidence type="ECO:0000256" key="2">
    <source>
        <dbReference type="ARBA" id="ARBA00022741"/>
    </source>
</evidence>
<feature type="domain" description="ABC transporter" evidence="4">
    <location>
        <begin position="8"/>
        <end position="256"/>
    </location>
</feature>
<dbReference type="InterPro" id="IPR003593">
    <property type="entry name" value="AAA+_ATPase"/>
</dbReference>
<gene>
    <name evidence="5" type="ORF">ACFFPI_00840</name>
</gene>
<dbReference type="PROSITE" id="PS50893">
    <property type="entry name" value="ABC_TRANSPORTER_2"/>
    <property type="match status" value="1"/>
</dbReference>
<dbReference type="InterPro" id="IPR027417">
    <property type="entry name" value="P-loop_NTPase"/>
</dbReference>
<name>A0ABV5UJK5_9MICC</name>
<dbReference type="SUPFAM" id="SSF52540">
    <property type="entry name" value="P-loop containing nucleoside triphosphate hydrolases"/>
    <property type="match status" value="1"/>
</dbReference>
<dbReference type="RefSeq" id="WP_376953270.1">
    <property type="nucleotide sequence ID" value="NZ_JBHMBH010000006.1"/>
</dbReference>
<dbReference type="Proteomes" id="UP001589536">
    <property type="component" value="Unassembled WGS sequence"/>
</dbReference>
<dbReference type="SMART" id="SM00382">
    <property type="entry name" value="AAA"/>
    <property type="match status" value="1"/>
</dbReference>
<evidence type="ECO:0000259" key="4">
    <source>
        <dbReference type="PROSITE" id="PS50893"/>
    </source>
</evidence>
<dbReference type="Gene3D" id="3.40.50.300">
    <property type="entry name" value="P-loop containing nucleotide triphosphate hydrolases"/>
    <property type="match status" value="1"/>
</dbReference>
<evidence type="ECO:0000313" key="5">
    <source>
        <dbReference type="EMBL" id="MFB9712703.1"/>
    </source>
</evidence>
<dbReference type="Pfam" id="PF00005">
    <property type="entry name" value="ABC_tran"/>
    <property type="match status" value="1"/>
</dbReference>
<dbReference type="InterPro" id="IPR051120">
    <property type="entry name" value="ABC_AA/LPS_Transport"/>
</dbReference>
<accession>A0ABV5UJK5</accession>
<sequence>MNAHAKPLEVVGLNVKIGGLRILNDVSITLDQGEILAVIGPNGAGKTTLFNCITGQHRPTSGSITADGRSLIGMVPSKIVAHGVARTYQNLALFGSMTVRENLMLGYHYVMRTSMVSAGLRPRRTRKEEQAFLERVDGLIASLSLEPFADKAVGELPQGICKRVELARAVAMSPKVLLMDEPAAGMNSEETAEFGRYIKQLHEETGISIVLVEHDMPFVLSLAHRIVVLNFGAMIASGTPSEIQNDPKVIEAYLGKAKQ</sequence>
<proteinExistence type="predicted"/>
<reference evidence="5 6" key="1">
    <citation type="submission" date="2024-09" db="EMBL/GenBank/DDBJ databases">
        <authorList>
            <person name="Sun Q."/>
            <person name="Mori K."/>
        </authorList>
    </citation>
    <scope>NUCLEOTIDE SEQUENCE [LARGE SCALE GENOMIC DNA]</scope>
    <source>
        <strain evidence="5 6">JCM 13519</strain>
    </source>
</reference>
<keyword evidence="6" id="KW-1185">Reference proteome</keyword>
<dbReference type="CDD" id="cd03219">
    <property type="entry name" value="ABC_Mj1267_LivG_branched"/>
    <property type="match status" value="1"/>
</dbReference>
<dbReference type="GO" id="GO:0005524">
    <property type="term" value="F:ATP binding"/>
    <property type="evidence" value="ECO:0007669"/>
    <property type="project" value="UniProtKB-KW"/>
</dbReference>